<dbReference type="EMBL" id="MLAU01015038">
    <property type="protein sequence ID" value="OIW20810.1"/>
    <property type="molecule type" value="Genomic_DNA"/>
</dbReference>
<reference evidence="8 9" key="1">
    <citation type="journal article" date="2017" name="Plant Biotechnol. J.">
        <title>A comprehensive draft genome sequence for lupin (Lupinus angustifolius), an emerging health food: insights into plant-microbe interactions and legume evolution.</title>
        <authorList>
            <person name="Hane J.K."/>
            <person name="Ming Y."/>
            <person name="Kamphuis L.G."/>
            <person name="Nelson M.N."/>
            <person name="Garg G."/>
            <person name="Atkins C.A."/>
            <person name="Bayer P.E."/>
            <person name="Bravo A."/>
            <person name="Bringans S."/>
            <person name="Cannon S."/>
            <person name="Edwards D."/>
            <person name="Foley R."/>
            <person name="Gao L.L."/>
            <person name="Harrison M.J."/>
            <person name="Huang W."/>
            <person name="Hurgobin B."/>
            <person name="Li S."/>
            <person name="Liu C.W."/>
            <person name="McGrath A."/>
            <person name="Morahan G."/>
            <person name="Murray J."/>
            <person name="Weller J."/>
            <person name="Jian J."/>
            <person name="Singh K.B."/>
        </authorList>
    </citation>
    <scope>NUCLEOTIDE SEQUENCE [LARGE SCALE GENOMIC DNA]</scope>
    <source>
        <strain evidence="9">cv. Tanjil</strain>
        <tissue evidence="8">Whole plant</tissue>
    </source>
</reference>
<dbReference type="FunFam" id="3.80.10.10:FF:000269">
    <property type="entry name" value="Piriformospora indica-insensitive protein 2"/>
    <property type="match status" value="1"/>
</dbReference>
<dbReference type="PANTHER" id="PTHR48004:SF59">
    <property type="entry name" value="LEUCINE-RICH REPEAT-CONTAINING N-TERMINAL PLANT-TYPE DOMAIN-CONTAINING PROTEIN"/>
    <property type="match status" value="1"/>
</dbReference>
<dbReference type="Gramene" id="OIW20810">
    <property type="protein sequence ID" value="OIW20810"/>
    <property type="gene ID" value="TanjilG_23193"/>
</dbReference>
<keyword evidence="3" id="KW-0433">Leucine-rich repeat</keyword>
<keyword evidence="4" id="KW-0732">Signal</keyword>
<dbReference type="GO" id="GO:0051707">
    <property type="term" value="P:response to other organism"/>
    <property type="evidence" value="ECO:0007669"/>
    <property type="project" value="UniProtKB-ARBA"/>
</dbReference>
<evidence type="ECO:0000259" key="7">
    <source>
        <dbReference type="Pfam" id="PF23598"/>
    </source>
</evidence>
<proteinExistence type="predicted"/>
<evidence type="ECO:0000256" key="1">
    <source>
        <dbReference type="ARBA" id="ARBA00004236"/>
    </source>
</evidence>
<dbReference type="GO" id="GO:0005886">
    <property type="term" value="C:plasma membrane"/>
    <property type="evidence" value="ECO:0007669"/>
    <property type="project" value="UniProtKB-SubCell"/>
</dbReference>
<dbReference type="InterPro" id="IPR052941">
    <property type="entry name" value="StomDev_PlantInt_Reg"/>
</dbReference>
<sequence>MLAMGTNLDDEELLGLYEVMNALVDEPDLAQTYPQPCLETPWPGVQCEESTDDPPIYHVTKIHIGPDIFFPPCKTSAYLSQSLLKLTYLKTLSIFNCFVTSPVTLPSTLFGPFSCLEHLALHSNPTLYGVIPTSLGSVPNLRVLSLSHNSLQGNIPREFGGLVCLEQLDLSYNNLSGQIPKEIGGMKSITILDLSWNKIEGNMPYSLGQLQLLQKMDLSSNKLTGIIPHQLGNLKRLVLLDLSHNFINGPIPETMSSLELLEYLLIDDNPIKAGIPLFIGNLSKLKSVSFSGCGLFGSMPNIFSSLESLSALTLDNNNLTGPIPPTLGLLPNLDQLNISHNSLNGILQLSDEFIVKLGRRLDVRRNSDLCISDHSNNKNLSSYLEIPSCVAKNGSFADRTPKGPAGIKPTWYKSNISSSSTLLDLQVILFALVSNFILSLFL</sequence>
<dbReference type="Proteomes" id="UP000188354">
    <property type="component" value="Unassembled WGS sequence"/>
</dbReference>
<dbReference type="InterPro" id="IPR003591">
    <property type="entry name" value="Leu-rich_rpt_typical-subtyp"/>
</dbReference>
<evidence type="ECO:0000256" key="3">
    <source>
        <dbReference type="ARBA" id="ARBA00022614"/>
    </source>
</evidence>
<dbReference type="Gene3D" id="3.80.10.10">
    <property type="entry name" value="Ribonuclease Inhibitor"/>
    <property type="match status" value="3"/>
</dbReference>
<evidence type="ECO:0000256" key="5">
    <source>
        <dbReference type="ARBA" id="ARBA00022737"/>
    </source>
</evidence>
<evidence type="ECO:0000256" key="4">
    <source>
        <dbReference type="ARBA" id="ARBA00022729"/>
    </source>
</evidence>
<evidence type="ECO:0000313" key="8">
    <source>
        <dbReference type="EMBL" id="OIW20810.1"/>
    </source>
</evidence>
<dbReference type="PANTHER" id="PTHR48004">
    <property type="entry name" value="OS01G0149700 PROTEIN"/>
    <property type="match status" value="1"/>
</dbReference>
<gene>
    <name evidence="8" type="ORF">TanjilG_23193</name>
</gene>
<name>A0A394DBU4_LUPAN</name>
<dbReference type="AlphaFoldDB" id="A0A394DBU4"/>
<dbReference type="InterPro" id="IPR055414">
    <property type="entry name" value="LRR_R13L4/SHOC2-like"/>
</dbReference>
<dbReference type="SUPFAM" id="SSF52058">
    <property type="entry name" value="L domain-like"/>
    <property type="match status" value="1"/>
</dbReference>
<dbReference type="FunFam" id="3.80.10.10:FF:000299">
    <property type="entry name" value="Piriformospora indica-insensitive protein 2"/>
    <property type="match status" value="1"/>
</dbReference>
<accession>A0A394DBU4</accession>
<keyword evidence="2" id="KW-1003">Cell membrane</keyword>
<dbReference type="STRING" id="3871.A0A394DBU4"/>
<protein>
    <recommendedName>
        <fullName evidence="7">Disease resistance R13L4/SHOC-2-like LRR domain-containing protein</fullName>
    </recommendedName>
</protein>
<evidence type="ECO:0000313" key="9">
    <source>
        <dbReference type="Proteomes" id="UP000188354"/>
    </source>
</evidence>
<feature type="domain" description="Disease resistance R13L4/SHOC-2-like LRR" evidence="7">
    <location>
        <begin position="112"/>
        <end position="344"/>
    </location>
</feature>
<comment type="subcellular location">
    <subcellularLocation>
        <location evidence="1">Cell membrane</location>
    </subcellularLocation>
</comment>
<dbReference type="InterPro" id="IPR032675">
    <property type="entry name" value="LRR_dom_sf"/>
</dbReference>
<keyword evidence="6" id="KW-0472">Membrane</keyword>
<dbReference type="SMART" id="SM00369">
    <property type="entry name" value="LRR_TYP"/>
    <property type="match status" value="5"/>
</dbReference>
<evidence type="ECO:0000256" key="6">
    <source>
        <dbReference type="ARBA" id="ARBA00023136"/>
    </source>
</evidence>
<comment type="caution">
    <text evidence="8">The sequence shown here is derived from an EMBL/GenBank/DDBJ whole genome shotgun (WGS) entry which is preliminary data.</text>
</comment>
<dbReference type="PRINTS" id="PR00019">
    <property type="entry name" value="LEURICHRPT"/>
</dbReference>
<keyword evidence="9" id="KW-1185">Reference proteome</keyword>
<organism evidence="8 9">
    <name type="scientific">Lupinus angustifolius</name>
    <name type="common">Narrow-leaved blue lupine</name>
    <dbReference type="NCBI Taxonomy" id="3871"/>
    <lineage>
        <taxon>Eukaryota</taxon>
        <taxon>Viridiplantae</taxon>
        <taxon>Streptophyta</taxon>
        <taxon>Embryophyta</taxon>
        <taxon>Tracheophyta</taxon>
        <taxon>Spermatophyta</taxon>
        <taxon>Magnoliopsida</taxon>
        <taxon>eudicotyledons</taxon>
        <taxon>Gunneridae</taxon>
        <taxon>Pentapetalae</taxon>
        <taxon>rosids</taxon>
        <taxon>fabids</taxon>
        <taxon>Fabales</taxon>
        <taxon>Fabaceae</taxon>
        <taxon>Papilionoideae</taxon>
        <taxon>50 kb inversion clade</taxon>
        <taxon>genistoids sensu lato</taxon>
        <taxon>core genistoids</taxon>
        <taxon>Genisteae</taxon>
        <taxon>Lupinus</taxon>
    </lineage>
</organism>
<dbReference type="Pfam" id="PF23598">
    <property type="entry name" value="LRR_14"/>
    <property type="match status" value="1"/>
</dbReference>
<evidence type="ECO:0000256" key="2">
    <source>
        <dbReference type="ARBA" id="ARBA00022475"/>
    </source>
</evidence>
<keyword evidence="5" id="KW-0677">Repeat</keyword>